<proteinExistence type="predicted"/>
<feature type="region of interest" description="Disordered" evidence="1">
    <location>
        <begin position="1"/>
        <end position="24"/>
    </location>
</feature>
<gene>
    <name evidence="2" type="ORF">GOODEAATRI_021430</name>
</gene>
<comment type="caution">
    <text evidence="2">The sequence shown here is derived from an EMBL/GenBank/DDBJ whole genome shotgun (WGS) entry which is preliminary data.</text>
</comment>
<organism evidence="2 3">
    <name type="scientific">Goodea atripinnis</name>
    <dbReference type="NCBI Taxonomy" id="208336"/>
    <lineage>
        <taxon>Eukaryota</taxon>
        <taxon>Metazoa</taxon>
        <taxon>Chordata</taxon>
        <taxon>Craniata</taxon>
        <taxon>Vertebrata</taxon>
        <taxon>Euteleostomi</taxon>
        <taxon>Actinopterygii</taxon>
        <taxon>Neopterygii</taxon>
        <taxon>Teleostei</taxon>
        <taxon>Neoteleostei</taxon>
        <taxon>Acanthomorphata</taxon>
        <taxon>Ovalentaria</taxon>
        <taxon>Atherinomorphae</taxon>
        <taxon>Cyprinodontiformes</taxon>
        <taxon>Goodeidae</taxon>
        <taxon>Goodea</taxon>
    </lineage>
</organism>
<protein>
    <submittedName>
        <fullName evidence="2">Uncharacterized protein</fullName>
    </submittedName>
</protein>
<name>A0ABV0N388_9TELE</name>
<keyword evidence="3" id="KW-1185">Reference proteome</keyword>
<reference evidence="2 3" key="1">
    <citation type="submission" date="2021-06" db="EMBL/GenBank/DDBJ databases">
        <authorList>
            <person name="Palmer J.M."/>
        </authorList>
    </citation>
    <scope>NUCLEOTIDE SEQUENCE [LARGE SCALE GENOMIC DNA]</scope>
    <source>
        <strain evidence="2 3">GA_2019</strain>
        <tissue evidence="2">Muscle</tissue>
    </source>
</reference>
<dbReference type="Proteomes" id="UP001476798">
    <property type="component" value="Unassembled WGS sequence"/>
</dbReference>
<dbReference type="EMBL" id="JAHRIO010022084">
    <property type="protein sequence ID" value="MEQ2165848.1"/>
    <property type="molecule type" value="Genomic_DNA"/>
</dbReference>
<evidence type="ECO:0000256" key="1">
    <source>
        <dbReference type="SAM" id="MobiDB-lite"/>
    </source>
</evidence>
<sequence length="93" mass="9877">TAASAAPQAISTSTRSSSARQAAEALSVTEQPSARCLEEANTLTQEHLDGMQGLLVSHQLRDDGQLAALAVLESSLAYRLRSKTRRLAVEGQQ</sequence>
<evidence type="ECO:0000313" key="2">
    <source>
        <dbReference type="EMBL" id="MEQ2165848.1"/>
    </source>
</evidence>
<evidence type="ECO:0000313" key="3">
    <source>
        <dbReference type="Proteomes" id="UP001476798"/>
    </source>
</evidence>
<feature type="non-terminal residue" evidence="2">
    <location>
        <position position="1"/>
    </location>
</feature>
<accession>A0ABV0N388</accession>
<feature type="compositionally biased region" description="Low complexity" evidence="1">
    <location>
        <begin position="8"/>
        <end position="24"/>
    </location>
</feature>